<evidence type="ECO:0000313" key="2">
    <source>
        <dbReference type="RefSeq" id="XP_010943592.1"/>
    </source>
</evidence>
<gene>
    <name evidence="2" type="primary">LOC105061281</name>
</gene>
<proteinExistence type="predicted"/>
<dbReference type="PANTHER" id="PTHR47481">
    <property type="match status" value="1"/>
</dbReference>
<evidence type="ECO:0000313" key="1">
    <source>
        <dbReference type="Proteomes" id="UP000504607"/>
    </source>
</evidence>
<dbReference type="InParanoid" id="A0A6I9SIY2"/>
<accession>A0A6I9SIY2</accession>
<sequence length="197" mass="22295">MGYVTGAKKPPSLEIEKDREKVPNKEYEHWYCQDQLILHAIIGSTSFSVMSTVVNANTSAEAWKKLQTFFANKSPAQILSFKERLSQTKRENKSVSDYFLFMKNITDELALYGDSISDIDLVVHILNGIDPEYHDIAATVHACDSLTSFEELQDRLLAHKVYLHRIDPQIDLVPLMANYAKKNGNSKHSKGSYNRGG</sequence>
<dbReference type="AlphaFoldDB" id="A0A6I9SIY2"/>
<dbReference type="Pfam" id="PF14223">
    <property type="entry name" value="Retrotran_gag_2"/>
    <property type="match status" value="1"/>
</dbReference>
<organism evidence="1 2">
    <name type="scientific">Elaeis guineensis var. tenera</name>
    <name type="common">Oil palm</name>
    <dbReference type="NCBI Taxonomy" id="51953"/>
    <lineage>
        <taxon>Eukaryota</taxon>
        <taxon>Viridiplantae</taxon>
        <taxon>Streptophyta</taxon>
        <taxon>Embryophyta</taxon>
        <taxon>Tracheophyta</taxon>
        <taxon>Spermatophyta</taxon>
        <taxon>Magnoliopsida</taxon>
        <taxon>Liliopsida</taxon>
        <taxon>Arecaceae</taxon>
        <taxon>Arecoideae</taxon>
        <taxon>Cocoseae</taxon>
        <taxon>Elaeidinae</taxon>
        <taxon>Elaeis</taxon>
    </lineage>
</organism>
<dbReference type="PANTHER" id="PTHR47481:SF21">
    <property type="entry name" value="BASIC-LEUCINE ZIPPER TRANSCRIPTION FACTOR Q-RELATED"/>
    <property type="match status" value="1"/>
</dbReference>
<dbReference type="RefSeq" id="XP_010943592.1">
    <property type="nucleotide sequence ID" value="XM_010945290.1"/>
</dbReference>
<dbReference type="Proteomes" id="UP000504607">
    <property type="component" value="Unplaced"/>
</dbReference>
<reference evidence="2" key="1">
    <citation type="submission" date="2025-08" db="UniProtKB">
        <authorList>
            <consortium name="RefSeq"/>
        </authorList>
    </citation>
    <scope>IDENTIFICATION</scope>
</reference>
<keyword evidence="1" id="KW-1185">Reference proteome</keyword>
<name>A0A6I9SIY2_ELAGV</name>
<protein>
    <submittedName>
        <fullName evidence="2">Uncharacterized protein LOC105061281</fullName>
    </submittedName>
</protein>
<dbReference type="OrthoDB" id="786475at2759"/>